<proteinExistence type="predicted"/>
<reference evidence="2" key="1">
    <citation type="journal article" date="2019" name="Int. J. Syst. Evol. Microbiol.">
        <title>The Global Catalogue of Microorganisms (GCM) 10K type strain sequencing project: providing services to taxonomists for standard genome sequencing and annotation.</title>
        <authorList>
            <consortium name="The Broad Institute Genomics Platform"/>
            <consortium name="The Broad Institute Genome Sequencing Center for Infectious Disease"/>
            <person name="Wu L."/>
            <person name="Ma J."/>
        </authorList>
    </citation>
    <scope>NUCLEOTIDE SEQUENCE [LARGE SCALE GENOMIC DNA]</scope>
    <source>
        <strain evidence="2">CCM 8479</strain>
    </source>
</reference>
<dbReference type="RefSeq" id="WP_344644166.1">
    <property type="nucleotide sequence ID" value="NZ_BAAASS010000007.1"/>
</dbReference>
<keyword evidence="2" id="KW-1185">Reference proteome</keyword>
<dbReference type="EMBL" id="JBHSKL010000033">
    <property type="protein sequence ID" value="MFC5227594.1"/>
    <property type="molecule type" value="Genomic_DNA"/>
</dbReference>
<organism evidence="1 2">
    <name type="scientific">Streptomyces fimbriatus</name>
    <dbReference type="NCBI Taxonomy" id="68197"/>
    <lineage>
        <taxon>Bacteria</taxon>
        <taxon>Bacillati</taxon>
        <taxon>Actinomycetota</taxon>
        <taxon>Actinomycetes</taxon>
        <taxon>Kitasatosporales</taxon>
        <taxon>Streptomycetaceae</taxon>
        <taxon>Streptomyces</taxon>
    </lineage>
</organism>
<accession>A0ABW0DEJ2</accession>
<name>A0ABW0DEJ2_STRFI</name>
<evidence type="ECO:0000313" key="2">
    <source>
        <dbReference type="Proteomes" id="UP001596156"/>
    </source>
</evidence>
<evidence type="ECO:0000313" key="1">
    <source>
        <dbReference type="EMBL" id="MFC5227594.1"/>
    </source>
</evidence>
<sequence>MGHLVTDPYGDMLRRAGVLAYGTPGRVARPLDEYRAAGVDEVVLSPAGVVAGEGAEAALAGLDGIVRAACG</sequence>
<dbReference type="SUPFAM" id="SSF51679">
    <property type="entry name" value="Bacterial luciferase-like"/>
    <property type="match status" value="1"/>
</dbReference>
<protein>
    <submittedName>
        <fullName evidence="1">Uncharacterized protein</fullName>
    </submittedName>
</protein>
<gene>
    <name evidence="1" type="ORF">ACFPN6_24115</name>
</gene>
<dbReference type="InterPro" id="IPR036661">
    <property type="entry name" value="Luciferase-like_sf"/>
</dbReference>
<dbReference type="Proteomes" id="UP001596156">
    <property type="component" value="Unassembled WGS sequence"/>
</dbReference>
<comment type="caution">
    <text evidence="1">The sequence shown here is derived from an EMBL/GenBank/DDBJ whole genome shotgun (WGS) entry which is preliminary data.</text>
</comment>